<keyword evidence="1" id="KW-0472">Membrane</keyword>
<keyword evidence="1" id="KW-0812">Transmembrane</keyword>
<dbReference type="RefSeq" id="WP_320183784.1">
    <property type="nucleotide sequence ID" value="NZ_CP138332.1"/>
</dbReference>
<keyword evidence="1" id="KW-1133">Transmembrane helix</keyword>
<reference evidence="3" key="1">
    <citation type="journal article" date="2019" name="Int. J. Syst. Evol. Microbiol.">
        <title>The Global Catalogue of Microorganisms (GCM) 10K type strain sequencing project: providing services to taxonomists for standard genome sequencing and annotation.</title>
        <authorList>
            <consortium name="The Broad Institute Genomics Platform"/>
            <consortium name="The Broad Institute Genome Sequencing Center for Infectious Disease"/>
            <person name="Wu L."/>
            <person name="Ma J."/>
        </authorList>
    </citation>
    <scope>NUCLEOTIDE SEQUENCE [LARGE SCALE GENOMIC DNA]</scope>
    <source>
        <strain evidence="3">KCTC 22814</strain>
    </source>
</reference>
<dbReference type="Proteomes" id="UP001597525">
    <property type="component" value="Unassembled WGS sequence"/>
</dbReference>
<gene>
    <name evidence="2" type="ORF">ACFS7Y_01250</name>
</gene>
<accession>A0ABW6BBD3</accession>
<evidence type="ECO:0000313" key="3">
    <source>
        <dbReference type="Proteomes" id="UP001597525"/>
    </source>
</evidence>
<name>A0ABW6BBD3_9SPHI</name>
<organism evidence="2 3">
    <name type="scientific">Sphingobacterium bambusae</name>
    <dbReference type="NCBI Taxonomy" id="662858"/>
    <lineage>
        <taxon>Bacteria</taxon>
        <taxon>Pseudomonadati</taxon>
        <taxon>Bacteroidota</taxon>
        <taxon>Sphingobacteriia</taxon>
        <taxon>Sphingobacteriales</taxon>
        <taxon>Sphingobacteriaceae</taxon>
        <taxon>Sphingobacterium</taxon>
    </lineage>
</organism>
<dbReference type="Pfam" id="PF12669">
    <property type="entry name" value="FeoB_associated"/>
    <property type="match status" value="1"/>
</dbReference>
<proteinExistence type="predicted"/>
<evidence type="ECO:0000256" key="1">
    <source>
        <dbReference type="SAM" id="Phobius"/>
    </source>
</evidence>
<comment type="caution">
    <text evidence="2">The sequence shown here is derived from an EMBL/GenBank/DDBJ whole genome shotgun (WGS) entry which is preliminary data.</text>
</comment>
<dbReference type="EMBL" id="JBHUPB010000003">
    <property type="protein sequence ID" value="MFD2965990.1"/>
    <property type="molecule type" value="Genomic_DNA"/>
</dbReference>
<keyword evidence="3" id="KW-1185">Reference proteome</keyword>
<protein>
    <submittedName>
        <fullName evidence="2">FeoB-associated Cys-rich membrane protein</fullName>
    </submittedName>
</protein>
<sequence length="53" mass="5733">MNLTIQYIVIGLVFVVAMAYLFKKFIPSKKKSGGCAKGCGCAMTDTNVEKSNL</sequence>
<evidence type="ECO:0000313" key="2">
    <source>
        <dbReference type="EMBL" id="MFD2965990.1"/>
    </source>
</evidence>
<feature type="transmembrane region" description="Helical" evidence="1">
    <location>
        <begin position="6"/>
        <end position="22"/>
    </location>
</feature>